<reference evidence="2 3" key="1">
    <citation type="submission" date="2019-03" db="EMBL/GenBank/DDBJ databases">
        <title>First draft genome of Liparis tanakae, snailfish: a comprehensive survey of snailfish specific genes.</title>
        <authorList>
            <person name="Kim W."/>
            <person name="Song I."/>
            <person name="Jeong J.-H."/>
            <person name="Kim D."/>
            <person name="Kim S."/>
            <person name="Ryu S."/>
            <person name="Song J.Y."/>
            <person name="Lee S.K."/>
        </authorList>
    </citation>
    <scope>NUCLEOTIDE SEQUENCE [LARGE SCALE GENOMIC DNA]</scope>
    <source>
        <tissue evidence="2">Muscle</tissue>
    </source>
</reference>
<dbReference type="AlphaFoldDB" id="A0A4Z2JBV2"/>
<evidence type="ECO:0000313" key="2">
    <source>
        <dbReference type="EMBL" id="TNN87233.1"/>
    </source>
</evidence>
<dbReference type="EMBL" id="SRLO01000011">
    <property type="protein sequence ID" value="TNN87233.1"/>
    <property type="molecule type" value="Genomic_DNA"/>
</dbReference>
<proteinExistence type="predicted"/>
<feature type="region of interest" description="Disordered" evidence="1">
    <location>
        <begin position="83"/>
        <end position="104"/>
    </location>
</feature>
<evidence type="ECO:0000256" key="1">
    <source>
        <dbReference type="SAM" id="MobiDB-lite"/>
    </source>
</evidence>
<sequence>MELSARVTQPVAQPLGSQAELAILLLDAGHALEHHFIILSRQNGLQSEGLLEQAKEYSRVATVPPDNKDEKSRSCAVELIPPSWSKSKQSEPKRSQEESGVSEQVVQCKPSAYGEIYHLIVHCAALQR</sequence>
<dbReference type="Proteomes" id="UP000314294">
    <property type="component" value="Unassembled WGS sequence"/>
</dbReference>
<comment type="caution">
    <text evidence="2">The sequence shown here is derived from an EMBL/GenBank/DDBJ whole genome shotgun (WGS) entry which is preliminary data.</text>
</comment>
<name>A0A4Z2JBV2_9TELE</name>
<evidence type="ECO:0000313" key="3">
    <source>
        <dbReference type="Proteomes" id="UP000314294"/>
    </source>
</evidence>
<feature type="compositionally biased region" description="Basic and acidic residues" evidence="1">
    <location>
        <begin position="88"/>
        <end position="97"/>
    </location>
</feature>
<gene>
    <name evidence="2" type="ORF">EYF80_002435</name>
</gene>
<organism evidence="2 3">
    <name type="scientific">Liparis tanakae</name>
    <name type="common">Tanaka's snailfish</name>
    <dbReference type="NCBI Taxonomy" id="230148"/>
    <lineage>
        <taxon>Eukaryota</taxon>
        <taxon>Metazoa</taxon>
        <taxon>Chordata</taxon>
        <taxon>Craniata</taxon>
        <taxon>Vertebrata</taxon>
        <taxon>Euteleostomi</taxon>
        <taxon>Actinopterygii</taxon>
        <taxon>Neopterygii</taxon>
        <taxon>Teleostei</taxon>
        <taxon>Neoteleostei</taxon>
        <taxon>Acanthomorphata</taxon>
        <taxon>Eupercaria</taxon>
        <taxon>Perciformes</taxon>
        <taxon>Cottioidei</taxon>
        <taxon>Cottales</taxon>
        <taxon>Liparidae</taxon>
        <taxon>Liparis</taxon>
    </lineage>
</organism>
<accession>A0A4Z2JBV2</accession>
<keyword evidence="3" id="KW-1185">Reference proteome</keyword>
<protein>
    <submittedName>
        <fullName evidence="2">Uncharacterized protein</fullName>
    </submittedName>
</protein>